<dbReference type="GO" id="GO:0046983">
    <property type="term" value="F:protein dimerization activity"/>
    <property type="evidence" value="ECO:0007669"/>
    <property type="project" value="InterPro"/>
</dbReference>
<evidence type="ECO:0000259" key="2">
    <source>
        <dbReference type="Pfam" id="PF05699"/>
    </source>
</evidence>
<dbReference type="PANTHER" id="PTHR46289">
    <property type="entry name" value="52 KDA REPRESSOR OF THE INHIBITOR OF THE PROTEIN KINASE-LIKE PROTEIN-RELATED"/>
    <property type="match status" value="1"/>
</dbReference>
<keyword evidence="4" id="KW-1185">Reference proteome</keyword>
<dbReference type="EMBL" id="CARXXK010000004">
    <property type="protein sequence ID" value="CAI6365283.1"/>
    <property type="molecule type" value="Genomic_DNA"/>
</dbReference>
<feature type="transmembrane region" description="Helical" evidence="1">
    <location>
        <begin position="38"/>
        <end position="60"/>
    </location>
</feature>
<sequence length="101" mass="11655">MSFLDNFAAESMIWDVFYNRSNIPKSNDVLDILKESKIFYPSVFLAICIGLSFPATTCTAERSFSTFRRVKTWLRSTMNNERLNALCMMNVHKSTIIDLNT</sequence>
<keyword evidence="1" id="KW-0812">Transmembrane</keyword>
<comment type="caution">
    <text evidence="3">The sequence shown here is derived from an EMBL/GenBank/DDBJ whole genome shotgun (WGS) entry which is preliminary data.</text>
</comment>
<proteinExistence type="predicted"/>
<accession>A0AAV0XBJ5</accession>
<organism evidence="3 4">
    <name type="scientific">Macrosiphum euphorbiae</name>
    <name type="common">potato aphid</name>
    <dbReference type="NCBI Taxonomy" id="13131"/>
    <lineage>
        <taxon>Eukaryota</taxon>
        <taxon>Metazoa</taxon>
        <taxon>Ecdysozoa</taxon>
        <taxon>Arthropoda</taxon>
        <taxon>Hexapoda</taxon>
        <taxon>Insecta</taxon>
        <taxon>Pterygota</taxon>
        <taxon>Neoptera</taxon>
        <taxon>Paraneoptera</taxon>
        <taxon>Hemiptera</taxon>
        <taxon>Sternorrhyncha</taxon>
        <taxon>Aphidomorpha</taxon>
        <taxon>Aphidoidea</taxon>
        <taxon>Aphididae</taxon>
        <taxon>Macrosiphini</taxon>
        <taxon>Macrosiphum</taxon>
    </lineage>
</organism>
<dbReference type="InterPro" id="IPR052958">
    <property type="entry name" value="IFN-induced_PKR_regulator"/>
</dbReference>
<feature type="domain" description="HAT C-terminal dimerisation" evidence="2">
    <location>
        <begin position="5"/>
        <end position="92"/>
    </location>
</feature>
<dbReference type="InterPro" id="IPR008906">
    <property type="entry name" value="HATC_C_dom"/>
</dbReference>
<dbReference type="AlphaFoldDB" id="A0AAV0XBJ5"/>
<reference evidence="3 4" key="1">
    <citation type="submission" date="2023-01" db="EMBL/GenBank/DDBJ databases">
        <authorList>
            <person name="Whitehead M."/>
        </authorList>
    </citation>
    <scope>NUCLEOTIDE SEQUENCE [LARGE SCALE GENOMIC DNA]</scope>
</reference>
<keyword evidence="1" id="KW-0472">Membrane</keyword>
<dbReference type="Proteomes" id="UP001160148">
    <property type="component" value="Unassembled WGS sequence"/>
</dbReference>
<dbReference type="InterPro" id="IPR012337">
    <property type="entry name" value="RNaseH-like_sf"/>
</dbReference>
<keyword evidence="1" id="KW-1133">Transmembrane helix</keyword>
<dbReference type="PANTHER" id="PTHR46289:SF14">
    <property type="entry name" value="DUF4371 DOMAIN-CONTAINING PROTEIN"/>
    <property type="match status" value="1"/>
</dbReference>
<protein>
    <recommendedName>
        <fullName evidence="2">HAT C-terminal dimerisation domain-containing protein</fullName>
    </recommendedName>
</protein>
<evidence type="ECO:0000313" key="3">
    <source>
        <dbReference type="EMBL" id="CAI6365283.1"/>
    </source>
</evidence>
<name>A0AAV0XBJ5_9HEMI</name>
<dbReference type="Pfam" id="PF05699">
    <property type="entry name" value="Dimer_Tnp_hAT"/>
    <property type="match status" value="1"/>
</dbReference>
<dbReference type="SUPFAM" id="SSF53098">
    <property type="entry name" value="Ribonuclease H-like"/>
    <property type="match status" value="1"/>
</dbReference>
<evidence type="ECO:0000313" key="4">
    <source>
        <dbReference type="Proteomes" id="UP001160148"/>
    </source>
</evidence>
<evidence type="ECO:0000256" key="1">
    <source>
        <dbReference type="SAM" id="Phobius"/>
    </source>
</evidence>
<gene>
    <name evidence="3" type="ORF">MEUPH1_LOCUS20018</name>
</gene>